<dbReference type="CDD" id="cd00371">
    <property type="entry name" value="HMA"/>
    <property type="match status" value="1"/>
</dbReference>
<dbReference type="InterPro" id="IPR036163">
    <property type="entry name" value="HMA_dom_sf"/>
</dbReference>
<protein>
    <submittedName>
        <fullName evidence="2">Cation transporter</fullName>
    </submittedName>
</protein>
<dbReference type="RefSeq" id="WP_249284499.1">
    <property type="nucleotide sequence ID" value="NZ_JACRSO010000001.1"/>
</dbReference>
<dbReference type="EMBL" id="JACRSO010000001">
    <property type="protein sequence ID" value="MBC8528500.1"/>
    <property type="molecule type" value="Genomic_DNA"/>
</dbReference>
<dbReference type="Gene3D" id="3.30.70.100">
    <property type="match status" value="1"/>
</dbReference>
<feature type="domain" description="HMA" evidence="1">
    <location>
        <begin position="56"/>
        <end position="120"/>
    </location>
</feature>
<dbReference type="SUPFAM" id="SSF55008">
    <property type="entry name" value="HMA, heavy metal-associated domain"/>
    <property type="match status" value="1"/>
</dbReference>
<dbReference type="InterPro" id="IPR006121">
    <property type="entry name" value="HMA_dom"/>
</dbReference>
<dbReference type="Pfam" id="PF00403">
    <property type="entry name" value="HMA"/>
    <property type="match status" value="1"/>
</dbReference>
<comment type="caution">
    <text evidence="2">The sequence shown here is derived from an EMBL/GenBank/DDBJ whole genome shotgun (WGS) entry which is preliminary data.</text>
</comment>
<dbReference type="AlphaFoldDB" id="A0A926HMD5"/>
<reference evidence="2" key="1">
    <citation type="submission" date="2020-08" db="EMBL/GenBank/DDBJ databases">
        <title>Genome public.</title>
        <authorList>
            <person name="Liu C."/>
            <person name="Sun Q."/>
        </authorList>
    </citation>
    <scope>NUCLEOTIDE SEQUENCE</scope>
    <source>
        <strain evidence="2">NSJ-44</strain>
    </source>
</reference>
<accession>A0A926HMD5</accession>
<keyword evidence="3" id="KW-1185">Reference proteome</keyword>
<dbReference type="GO" id="GO:0046872">
    <property type="term" value="F:metal ion binding"/>
    <property type="evidence" value="ECO:0007669"/>
    <property type="project" value="InterPro"/>
</dbReference>
<organism evidence="2 3">
    <name type="scientific">Luoshenia tenuis</name>
    <dbReference type="NCBI Taxonomy" id="2763654"/>
    <lineage>
        <taxon>Bacteria</taxon>
        <taxon>Bacillati</taxon>
        <taxon>Bacillota</taxon>
        <taxon>Clostridia</taxon>
        <taxon>Christensenellales</taxon>
        <taxon>Christensenellaceae</taxon>
        <taxon>Luoshenia</taxon>
    </lineage>
</organism>
<sequence>MDGMGSTILICAVLAVICVFSVRSYIKRLKNGCCGAGGDGVKRIRPADREIAHYPYTYRLKIEGMSCKNCAIRIENAFNEQEGFYAKVDLGKKSALIRLKVPAAEEMLEQTVSRAGYQVTELEQLTPRN</sequence>
<name>A0A926HMD5_9FIRM</name>
<dbReference type="PROSITE" id="PS50846">
    <property type="entry name" value="HMA_2"/>
    <property type="match status" value="1"/>
</dbReference>
<proteinExistence type="predicted"/>
<evidence type="ECO:0000259" key="1">
    <source>
        <dbReference type="PROSITE" id="PS50846"/>
    </source>
</evidence>
<dbReference type="Proteomes" id="UP000654279">
    <property type="component" value="Unassembled WGS sequence"/>
</dbReference>
<gene>
    <name evidence="2" type="ORF">H8699_03495</name>
</gene>
<evidence type="ECO:0000313" key="3">
    <source>
        <dbReference type="Proteomes" id="UP000654279"/>
    </source>
</evidence>
<evidence type="ECO:0000313" key="2">
    <source>
        <dbReference type="EMBL" id="MBC8528500.1"/>
    </source>
</evidence>